<feature type="domain" description="Glycosyltransferase 2-like" evidence="1">
    <location>
        <begin position="305"/>
        <end position="441"/>
    </location>
</feature>
<keyword evidence="3" id="KW-1185">Reference proteome</keyword>
<name>A0A511X9Z1_9PROT</name>
<proteinExistence type="predicted"/>
<reference evidence="2 3" key="1">
    <citation type="submission" date="2019-07" db="EMBL/GenBank/DDBJ databases">
        <title>Whole genome shotgun sequence of Acetobacter nitrogenifigens NBRC 105050.</title>
        <authorList>
            <person name="Hosoyama A."/>
            <person name="Uohara A."/>
            <person name="Ohji S."/>
            <person name="Ichikawa N."/>
        </authorList>
    </citation>
    <scope>NUCLEOTIDE SEQUENCE [LARGE SCALE GENOMIC DNA]</scope>
    <source>
        <strain evidence="2 3">NBRC 105050</strain>
    </source>
</reference>
<evidence type="ECO:0000313" key="3">
    <source>
        <dbReference type="Proteomes" id="UP000321635"/>
    </source>
</evidence>
<dbReference type="GO" id="GO:0016757">
    <property type="term" value="F:glycosyltransferase activity"/>
    <property type="evidence" value="ECO:0007669"/>
    <property type="project" value="UniProtKB-KW"/>
</dbReference>
<feature type="domain" description="Glycosyltransferase 2-like" evidence="1">
    <location>
        <begin position="562"/>
        <end position="683"/>
    </location>
</feature>
<dbReference type="CDD" id="cd04184">
    <property type="entry name" value="GT2_RfbC_Mx_like"/>
    <property type="match status" value="1"/>
</dbReference>
<dbReference type="STRING" id="1120919.GCA_000429165_02220"/>
<dbReference type="PANTHER" id="PTHR43179:SF7">
    <property type="entry name" value="RHAMNOSYLTRANSFERASE WBBL"/>
    <property type="match status" value="1"/>
</dbReference>
<comment type="caution">
    <text evidence="2">The sequence shown here is derived from an EMBL/GenBank/DDBJ whole genome shotgun (WGS) entry which is preliminary data.</text>
</comment>
<dbReference type="SUPFAM" id="SSF53448">
    <property type="entry name" value="Nucleotide-diphospho-sugar transferases"/>
    <property type="match status" value="2"/>
</dbReference>
<dbReference type="PANTHER" id="PTHR43179">
    <property type="entry name" value="RHAMNOSYLTRANSFERASE WBBL"/>
    <property type="match status" value="1"/>
</dbReference>
<evidence type="ECO:0000259" key="1">
    <source>
        <dbReference type="Pfam" id="PF00535"/>
    </source>
</evidence>
<dbReference type="Proteomes" id="UP000321635">
    <property type="component" value="Unassembled WGS sequence"/>
</dbReference>
<sequence>MNAPLAATPRVAQFAGYFDSLDGRELRGWACNLTSPREPVKLHVLLDEQEIGTVICDQLRQDVQASIGVMTPRLGFAFTLPDSVVDGLEHRLGLRFPDRSIVPSLAANDGQIRHEDIVFMLAPRFRFDSFVDGFRAGALRGWVQRVDPASGARLGACDVAIHIDGAPFKQVRADRFRGDVAAAIGGDPNCGFEVAIPRNQRRAGAHRFSFHVIPENVELSGSPVVTSVVDDQLEARLLLLGETVDRLHREISALRTQIADLTPKARHTLGDYDVWAREYFDSLRARVAERRAASGGGADGQPLVSVICPTYKPDMEHFIAAVESVIAQTWTNWELIVVDDGGKSLEVAARLAEYCRADPRIKLLRLRKNVGIAGATNAGIAAAKGKWIAFFDHDDLLVDVALERMFQAAHGLEAKIIYSDEDKIDDAGVFQEPNFKPDFDYRYLLGCNYICHLTLVRADVLREAGDLRAQYDGAQDHDLMLRLTEIVPRDEILHVPEVLYHWRKTPNSTATTVANKQYAVKAGVQAVADHLKRVGHTAEVKALNDITIYDVRWSLQRTPDVTIIIPFKDQIDTTRECVARLLENTDYKHFNIVLVDNWSATQEAADFCQEIVRDKRVSVMPVREEFNYSRLNNLAAAKSQSEFFFFMNNDLFMHDPQWLQIVLSEALAADDIGAVGGKFLYPSGAVQHVGVAVGPNGVATHVHRGLPGNDYGYIGRAVLSHETTAVTAAGMLVRAEAFREVDGFDEVNLKVAYNDVDFCLKLRDAGWRIIQCNDFVAVHHEGLSRGSDDRPEHEARFQEETRHMHVKWGDNPLYLRDPAYSPHFRLEQSYYDLARPGGAD</sequence>
<organism evidence="2 3">
    <name type="scientific">Acetobacter nitrogenifigens DSM 23921 = NBRC 105050</name>
    <dbReference type="NCBI Taxonomy" id="1120919"/>
    <lineage>
        <taxon>Bacteria</taxon>
        <taxon>Pseudomonadati</taxon>
        <taxon>Pseudomonadota</taxon>
        <taxon>Alphaproteobacteria</taxon>
        <taxon>Acetobacterales</taxon>
        <taxon>Acetobacteraceae</taxon>
        <taxon>Acetobacter</taxon>
    </lineage>
</organism>
<gene>
    <name evidence="2" type="ORF">ANI02nite_16480</name>
</gene>
<evidence type="ECO:0000313" key="2">
    <source>
        <dbReference type="EMBL" id="GEN59764.1"/>
    </source>
</evidence>
<dbReference type="Pfam" id="PF00535">
    <property type="entry name" value="Glycos_transf_2"/>
    <property type="match status" value="2"/>
</dbReference>
<dbReference type="AlphaFoldDB" id="A0A511X9Z1"/>
<dbReference type="OrthoDB" id="9783791at2"/>
<dbReference type="InterPro" id="IPR001173">
    <property type="entry name" value="Glyco_trans_2-like"/>
</dbReference>
<protein>
    <recommendedName>
        <fullName evidence="1">Glycosyltransferase 2-like domain-containing protein</fullName>
    </recommendedName>
</protein>
<dbReference type="Gene3D" id="3.90.550.10">
    <property type="entry name" value="Spore Coat Polysaccharide Biosynthesis Protein SpsA, Chain A"/>
    <property type="match status" value="2"/>
</dbReference>
<dbReference type="RefSeq" id="WP_026399260.1">
    <property type="nucleotide sequence ID" value="NZ_BAPG01000121.1"/>
</dbReference>
<dbReference type="InterPro" id="IPR029044">
    <property type="entry name" value="Nucleotide-diphossugar_trans"/>
</dbReference>
<dbReference type="EMBL" id="BJYF01000008">
    <property type="protein sequence ID" value="GEN59764.1"/>
    <property type="molecule type" value="Genomic_DNA"/>
</dbReference>
<accession>A0A511X9Z1</accession>